<dbReference type="KEGG" id="brs:S23_32520"/>
<dbReference type="RefSeq" id="WP_015685750.1">
    <property type="nucleotide sequence ID" value="NC_017082.1"/>
</dbReference>
<dbReference type="GO" id="GO:0043565">
    <property type="term" value="F:sequence-specific DNA binding"/>
    <property type="evidence" value="ECO:0007669"/>
    <property type="project" value="InterPro"/>
</dbReference>
<dbReference type="InterPro" id="IPR035418">
    <property type="entry name" value="AraC-bd_2"/>
</dbReference>
<evidence type="ECO:0000259" key="4">
    <source>
        <dbReference type="PROSITE" id="PS01124"/>
    </source>
</evidence>
<gene>
    <name evidence="5" type="ORF">S23_32520</name>
</gene>
<keyword evidence="3" id="KW-0804">Transcription</keyword>
<dbReference type="InterPro" id="IPR050204">
    <property type="entry name" value="AraC_XylS_family_regulators"/>
</dbReference>
<evidence type="ECO:0000313" key="5">
    <source>
        <dbReference type="EMBL" id="BAL76454.1"/>
    </source>
</evidence>
<dbReference type="Gene3D" id="1.10.10.60">
    <property type="entry name" value="Homeodomain-like"/>
    <property type="match status" value="1"/>
</dbReference>
<dbReference type="Proteomes" id="UP000007886">
    <property type="component" value="Chromosome"/>
</dbReference>
<dbReference type="InterPro" id="IPR020449">
    <property type="entry name" value="Tscrpt_reg_AraC-type_HTH"/>
</dbReference>
<dbReference type="SUPFAM" id="SSF46689">
    <property type="entry name" value="Homeodomain-like"/>
    <property type="match status" value="1"/>
</dbReference>
<name>A0AAI8MDF9_9BRAD</name>
<dbReference type="PROSITE" id="PS01124">
    <property type="entry name" value="HTH_ARAC_FAMILY_2"/>
    <property type="match status" value="1"/>
</dbReference>
<dbReference type="Pfam" id="PF14525">
    <property type="entry name" value="AraC_binding_2"/>
    <property type="match status" value="1"/>
</dbReference>
<keyword evidence="1" id="KW-0805">Transcription regulation</keyword>
<organism evidence="5 6">
    <name type="scientific">Bradyrhizobium cosmicum</name>
    <dbReference type="NCBI Taxonomy" id="1404864"/>
    <lineage>
        <taxon>Bacteria</taxon>
        <taxon>Pseudomonadati</taxon>
        <taxon>Pseudomonadota</taxon>
        <taxon>Alphaproteobacteria</taxon>
        <taxon>Hyphomicrobiales</taxon>
        <taxon>Nitrobacteraceae</taxon>
        <taxon>Bradyrhizobium</taxon>
    </lineage>
</organism>
<feature type="domain" description="HTH araC/xylS-type" evidence="4">
    <location>
        <begin position="211"/>
        <end position="310"/>
    </location>
</feature>
<protein>
    <submittedName>
        <fullName evidence="5">AraC-type DNA-binding domain-containing protein</fullName>
    </submittedName>
</protein>
<evidence type="ECO:0000256" key="1">
    <source>
        <dbReference type="ARBA" id="ARBA00023015"/>
    </source>
</evidence>
<dbReference type="AlphaFoldDB" id="A0AAI8MDF9"/>
<dbReference type="PANTHER" id="PTHR46796:SF6">
    <property type="entry name" value="ARAC SUBFAMILY"/>
    <property type="match status" value="1"/>
</dbReference>
<dbReference type="SMART" id="SM00342">
    <property type="entry name" value="HTH_ARAC"/>
    <property type="match status" value="1"/>
</dbReference>
<accession>A0AAI8MDF9</accession>
<keyword evidence="2 5" id="KW-0238">DNA-binding</keyword>
<dbReference type="Pfam" id="PF12833">
    <property type="entry name" value="HTH_18"/>
    <property type="match status" value="1"/>
</dbReference>
<dbReference type="GO" id="GO:0003700">
    <property type="term" value="F:DNA-binding transcription factor activity"/>
    <property type="evidence" value="ECO:0007669"/>
    <property type="project" value="InterPro"/>
</dbReference>
<sequence>MPFWTTQDLPPGQQFGFWREVLCEAFITLDPSRKSQGAFTGSVEAHAVSDVNVTRLLTDEHRVLRGAKEIRKTPLEYYFVNMQIEGDVLAKQRGREALVRPGEFYIVDSTEPYDLDYRSNLEIFSFRVPKKRLDPLLKDAAGATAIRVSKGSPTGQLAVDFLQSVVRQAQIPPEAQETVADTIAKLVALALGGTVEAEESRPSCTRRAFLNAILKHIDENLFDPSLSVESVCQKFYVTSRYLHRLFEAEETTFGATIRSKRLARCAAELTSSTDQSIAALAFACGFSDVSYFNRVFKRAFDKSPTAYRRANLGVQPKSGTQ</sequence>
<evidence type="ECO:0000313" key="6">
    <source>
        <dbReference type="Proteomes" id="UP000007886"/>
    </source>
</evidence>
<evidence type="ECO:0000256" key="3">
    <source>
        <dbReference type="ARBA" id="ARBA00023163"/>
    </source>
</evidence>
<reference evidence="5 6" key="1">
    <citation type="journal article" date="2012" name="Microbes Environ.">
        <title>Complete genome sequence of Bradyrhizobium sp. S23321: insights into symbiosis evolution in soil oligotrophs.</title>
        <authorList>
            <person name="Okubo T."/>
            <person name="Tsukui T."/>
            <person name="Maita H."/>
            <person name="Okamoto S."/>
            <person name="Oshima K."/>
            <person name="Fujisawa T."/>
            <person name="Saito A."/>
            <person name="Futamata H."/>
            <person name="Hattori R."/>
            <person name="Shimomura Y."/>
            <person name="Haruta S."/>
            <person name="Morimoto S."/>
            <person name="Wang Y."/>
            <person name="Sakai Y."/>
            <person name="Hattori M."/>
            <person name="Aizawa S."/>
            <person name="Nagashima K.V.P."/>
            <person name="Masuda S."/>
            <person name="Hattori T."/>
            <person name="Yamashita A."/>
            <person name="Bao Z."/>
            <person name="Hayatsu M."/>
            <person name="Kajiya-Kanegae H."/>
            <person name="Yoshinaga I."/>
            <person name="Sakamoto K."/>
            <person name="Toyota K."/>
            <person name="Nakao M."/>
            <person name="Kohara M."/>
            <person name="Anda M."/>
            <person name="Niwa R."/>
            <person name="Jung-Hwan P."/>
            <person name="Sameshima-Saito R."/>
            <person name="Tokuda S."/>
            <person name="Yamamoto S."/>
            <person name="Yamamoto S."/>
            <person name="Yokoyama T."/>
            <person name="Akutsu T."/>
            <person name="Nakamura Y."/>
            <person name="Nakahira-Yanaka Y."/>
            <person name="Takada Hoshino Y."/>
            <person name="Hirakawa H."/>
            <person name="Mitsui H."/>
            <person name="Terasawa K."/>
            <person name="Itakura M."/>
            <person name="Sato S."/>
            <person name="Ikeda-Ohtsubo W."/>
            <person name="Sakakura N."/>
            <person name="Kaminuma E."/>
            <person name="Minamisawa K."/>
        </authorList>
    </citation>
    <scope>NUCLEOTIDE SEQUENCE [LARGE SCALE GENOMIC DNA]</scope>
    <source>
        <strain evidence="5 6">S23321</strain>
    </source>
</reference>
<dbReference type="PANTHER" id="PTHR46796">
    <property type="entry name" value="HTH-TYPE TRANSCRIPTIONAL ACTIVATOR RHAS-RELATED"/>
    <property type="match status" value="1"/>
</dbReference>
<dbReference type="EMBL" id="AP012279">
    <property type="protein sequence ID" value="BAL76454.1"/>
    <property type="molecule type" value="Genomic_DNA"/>
</dbReference>
<dbReference type="PRINTS" id="PR00032">
    <property type="entry name" value="HTHARAC"/>
</dbReference>
<evidence type="ECO:0000256" key="2">
    <source>
        <dbReference type="ARBA" id="ARBA00023125"/>
    </source>
</evidence>
<keyword evidence="6" id="KW-1185">Reference proteome</keyword>
<proteinExistence type="predicted"/>
<dbReference type="InterPro" id="IPR009057">
    <property type="entry name" value="Homeodomain-like_sf"/>
</dbReference>
<dbReference type="InterPro" id="IPR018060">
    <property type="entry name" value="HTH_AraC"/>
</dbReference>